<evidence type="ECO:0000313" key="4">
    <source>
        <dbReference type="Proteomes" id="UP000271587"/>
    </source>
</evidence>
<keyword evidence="4" id="KW-1185">Reference proteome</keyword>
<dbReference type="Gene3D" id="3.40.50.300">
    <property type="entry name" value="P-loop containing nucleotide triphosphate hydrolases"/>
    <property type="match status" value="1"/>
</dbReference>
<dbReference type="Proteomes" id="UP000271587">
    <property type="component" value="Chromosome"/>
</dbReference>
<sequence>MQRDALIEAVQRKLAQTPDTNETQRAQMVREVSGGVMSDVEVINILRQLRHESQGVGRLESVLAIEGVTDVLVNGVHGVWFDRGRGLERAAVTFGSDAEVRKLATRLLVASGRRLDDAQCFADGRLQRQDGTALRVHAMLSPPSESGTCISLRVLRQATTSIDQLQRSGTFDTSVADCLRNLVAARKSVLIIGGTGSGKTTLLSALLSQVHEHERIICIEDTAELKPNHPHAISLLSRTENVEGKGAISMADLLRQSLRMRPDRIVLGEIRGAEVVDLLAALNTGHEGCAGTLHANTVVEAVARVEALAALGGLQQHALHSQLAAAAPVLLAMKRSSSGRTLHQIGVLRGNPVEVELLWDARSNGQCDVDWGQQ</sequence>
<dbReference type="Pfam" id="PF00437">
    <property type="entry name" value="T2SSE"/>
    <property type="match status" value="1"/>
</dbReference>
<gene>
    <name evidence="3" type="ORF">CGERO_09970</name>
</gene>
<dbReference type="Gene3D" id="3.30.450.380">
    <property type="match status" value="1"/>
</dbReference>
<dbReference type="InterPro" id="IPR027417">
    <property type="entry name" value="P-loop_NTPase"/>
</dbReference>
<dbReference type="PANTHER" id="PTHR30486">
    <property type="entry name" value="TWITCHING MOTILITY PROTEIN PILT"/>
    <property type="match status" value="1"/>
</dbReference>
<reference evidence="3 4" key="1">
    <citation type="submission" date="2018-11" db="EMBL/GenBank/DDBJ databases">
        <authorList>
            <person name="Kleinhagauer T."/>
            <person name="Glaeser S.P."/>
            <person name="Spergser J."/>
            <person name="Ruckert C."/>
            <person name="Kaempfer P."/>
            <person name="Busse H.-J."/>
        </authorList>
    </citation>
    <scope>NUCLEOTIDE SEQUENCE [LARGE SCALE GENOMIC DNA]</scope>
    <source>
        <strain evidence="3 4">W8</strain>
    </source>
</reference>
<dbReference type="AlphaFoldDB" id="A0A3G6J765"/>
<dbReference type="NCBIfam" id="TIGR03819">
    <property type="entry name" value="heli_sec_ATPase"/>
    <property type="match status" value="1"/>
</dbReference>
<dbReference type="InterPro" id="IPR050921">
    <property type="entry name" value="T4SS_GSP_E_ATPase"/>
</dbReference>
<dbReference type="SUPFAM" id="SSF52540">
    <property type="entry name" value="P-loop containing nucleoside triphosphate hydrolases"/>
    <property type="match status" value="1"/>
</dbReference>
<evidence type="ECO:0000259" key="2">
    <source>
        <dbReference type="Pfam" id="PF00437"/>
    </source>
</evidence>
<dbReference type="GO" id="GO:0016887">
    <property type="term" value="F:ATP hydrolysis activity"/>
    <property type="evidence" value="ECO:0007669"/>
    <property type="project" value="InterPro"/>
</dbReference>
<evidence type="ECO:0000256" key="1">
    <source>
        <dbReference type="ARBA" id="ARBA00006611"/>
    </source>
</evidence>
<protein>
    <submittedName>
        <fullName evidence="3">Conjugal transfer protein</fullName>
    </submittedName>
</protein>
<organism evidence="3 4">
    <name type="scientific">Corynebacterium gerontici</name>
    <dbReference type="NCBI Taxonomy" id="2079234"/>
    <lineage>
        <taxon>Bacteria</taxon>
        <taxon>Bacillati</taxon>
        <taxon>Actinomycetota</taxon>
        <taxon>Actinomycetes</taxon>
        <taxon>Mycobacteriales</taxon>
        <taxon>Corynebacteriaceae</taxon>
        <taxon>Corynebacterium</taxon>
    </lineage>
</organism>
<dbReference type="KEGG" id="cgk:CGERO_09970"/>
<comment type="similarity">
    <text evidence="1">Belongs to the GSP E family.</text>
</comment>
<dbReference type="OrthoDB" id="9810761at2"/>
<evidence type="ECO:0000313" key="3">
    <source>
        <dbReference type="EMBL" id="AZA12280.1"/>
    </source>
</evidence>
<dbReference type="PANTHER" id="PTHR30486:SF6">
    <property type="entry name" value="TYPE IV PILUS RETRACTATION ATPASE PILT"/>
    <property type="match status" value="1"/>
</dbReference>
<feature type="domain" description="Bacterial type II secretion system protein E" evidence="2">
    <location>
        <begin position="58"/>
        <end position="313"/>
    </location>
</feature>
<proteinExistence type="inferred from homology"/>
<accession>A0A3G6J765</accession>
<dbReference type="InterPro" id="IPR022399">
    <property type="entry name" value="TadA-like_ATPase"/>
</dbReference>
<name>A0A3G6J765_9CORY</name>
<dbReference type="CDD" id="cd01130">
    <property type="entry name" value="VirB11-like_ATPase"/>
    <property type="match status" value="1"/>
</dbReference>
<dbReference type="EMBL" id="CP033897">
    <property type="protein sequence ID" value="AZA12280.1"/>
    <property type="molecule type" value="Genomic_DNA"/>
</dbReference>
<dbReference type="InterPro" id="IPR001482">
    <property type="entry name" value="T2SS/T4SS_dom"/>
</dbReference>